<organism evidence="1 2">
    <name type="scientific">Ammoniphilus resinae</name>
    <dbReference type="NCBI Taxonomy" id="861532"/>
    <lineage>
        <taxon>Bacteria</taxon>
        <taxon>Bacillati</taxon>
        <taxon>Bacillota</taxon>
        <taxon>Bacilli</taxon>
        <taxon>Bacillales</taxon>
        <taxon>Paenibacillaceae</taxon>
        <taxon>Aneurinibacillus group</taxon>
        <taxon>Ammoniphilus</taxon>
    </lineage>
</organism>
<protein>
    <submittedName>
        <fullName evidence="1">NAD(P)-dependent dehydrogenase (Short-subunit alcohol dehydrogenase family)</fullName>
    </submittedName>
</protein>
<dbReference type="Pfam" id="PF13561">
    <property type="entry name" value="adh_short_C2"/>
    <property type="match status" value="1"/>
</dbReference>
<proteinExistence type="predicted"/>
<dbReference type="InterPro" id="IPR002347">
    <property type="entry name" value="SDR_fam"/>
</dbReference>
<reference evidence="1 2" key="1">
    <citation type="submission" date="2021-03" db="EMBL/GenBank/DDBJ databases">
        <title>Genomic Encyclopedia of Type Strains, Phase IV (KMG-IV): sequencing the most valuable type-strain genomes for metagenomic binning, comparative biology and taxonomic classification.</title>
        <authorList>
            <person name="Goeker M."/>
        </authorList>
    </citation>
    <scope>NUCLEOTIDE SEQUENCE [LARGE SCALE GENOMIC DNA]</scope>
    <source>
        <strain evidence="1 2">DSM 24738</strain>
    </source>
</reference>
<dbReference type="Gene3D" id="3.40.50.720">
    <property type="entry name" value="NAD(P)-binding Rossmann-like Domain"/>
    <property type="match status" value="1"/>
</dbReference>
<dbReference type="InterPro" id="IPR036291">
    <property type="entry name" value="NAD(P)-bd_dom_sf"/>
</dbReference>
<sequence>MLPTFIAHMDEQEGRKVFEDSVPLGRMCRPEDIANMAAYLASEEAPLITGSVDGGQGI</sequence>
<dbReference type="SUPFAM" id="SSF51735">
    <property type="entry name" value="NAD(P)-binding Rossmann-fold domains"/>
    <property type="match status" value="1"/>
</dbReference>
<dbReference type="EMBL" id="JAGGKT010000003">
    <property type="protein sequence ID" value="MBP1931660.1"/>
    <property type="molecule type" value="Genomic_DNA"/>
</dbReference>
<accession>A0ABS4GP73</accession>
<evidence type="ECO:0000313" key="2">
    <source>
        <dbReference type="Proteomes" id="UP001519343"/>
    </source>
</evidence>
<dbReference type="Proteomes" id="UP001519343">
    <property type="component" value="Unassembled WGS sequence"/>
</dbReference>
<gene>
    <name evidence="1" type="ORF">J2Z37_001661</name>
</gene>
<name>A0ABS4GP73_9BACL</name>
<comment type="caution">
    <text evidence="1">The sequence shown here is derived from an EMBL/GenBank/DDBJ whole genome shotgun (WGS) entry which is preliminary data.</text>
</comment>
<dbReference type="RefSeq" id="WP_245203656.1">
    <property type="nucleotide sequence ID" value="NZ_JAGGKT010000003.1"/>
</dbReference>
<keyword evidence="2" id="KW-1185">Reference proteome</keyword>
<evidence type="ECO:0000313" key="1">
    <source>
        <dbReference type="EMBL" id="MBP1931660.1"/>
    </source>
</evidence>